<dbReference type="GO" id="GO:0019878">
    <property type="term" value="P:lysine biosynthetic process via aminoadipic acid"/>
    <property type="evidence" value="ECO:0007669"/>
    <property type="project" value="TreeGrafter"/>
</dbReference>
<dbReference type="EC" id="2.7.8.-" evidence="2"/>
<dbReference type="InterPro" id="IPR037143">
    <property type="entry name" value="4-PPantetheinyl_Trfase_dom_sf"/>
</dbReference>
<dbReference type="PANTHER" id="PTHR12215:SF10">
    <property type="entry name" value="L-AMINOADIPATE-SEMIALDEHYDE DEHYDROGENASE-PHOSPHOPANTETHEINYL TRANSFERASE"/>
    <property type="match status" value="1"/>
</dbReference>
<gene>
    <name evidence="2" type="ORF">HNR40_002776</name>
</gene>
<organism evidence="2 3">
    <name type="scientific">Nonomuraea endophytica</name>
    <dbReference type="NCBI Taxonomy" id="714136"/>
    <lineage>
        <taxon>Bacteria</taxon>
        <taxon>Bacillati</taxon>
        <taxon>Actinomycetota</taxon>
        <taxon>Actinomycetes</taxon>
        <taxon>Streptosporangiales</taxon>
        <taxon>Streptosporangiaceae</taxon>
        <taxon>Nonomuraea</taxon>
    </lineage>
</organism>
<dbReference type="SUPFAM" id="SSF56214">
    <property type="entry name" value="4'-phosphopantetheinyl transferase"/>
    <property type="match status" value="1"/>
</dbReference>
<dbReference type="Proteomes" id="UP000568380">
    <property type="component" value="Unassembled WGS sequence"/>
</dbReference>
<reference evidence="2 3" key="1">
    <citation type="submission" date="2020-08" db="EMBL/GenBank/DDBJ databases">
        <title>Genomic Encyclopedia of Type Strains, Phase IV (KMG-IV): sequencing the most valuable type-strain genomes for metagenomic binning, comparative biology and taxonomic classification.</title>
        <authorList>
            <person name="Goeker M."/>
        </authorList>
    </citation>
    <scope>NUCLEOTIDE SEQUENCE [LARGE SCALE GENOMIC DNA]</scope>
    <source>
        <strain evidence="2 3">DSM 45385</strain>
    </source>
</reference>
<dbReference type="InterPro" id="IPR050559">
    <property type="entry name" value="P-Pant_transferase_sf"/>
</dbReference>
<dbReference type="AlphaFoldDB" id="A0A7W8EFC9"/>
<comment type="caution">
    <text evidence="2">The sequence shown here is derived from an EMBL/GenBank/DDBJ whole genome shotgun (WGS) entry which is preliminary data.</text>
</comment>
<keyword evidence="3" id="KW-1185">Reference proteome</keyword>
<proteinExistence type="predicted"/>
<protein>
    <submittedName>
        <fullName evidence="2">4'-phosphopantetheinyl transferase</fullName>
        <ecNumber evidence="2">2.7.8.-</ecNumber>
    </submittedName>
</protein>
<evidence type="ECO:0000313" key="2">
    <source>
        <dbReference type="EMBL" id="MBB5077303.1"/>
    </source>
</evidence>
<dbReference type="GO" id="GO:0008897">
    <property type="term" value="F:holo-[acyl-carrier-protein] synthase activity"/>
    <property type="evidence" value="ECO:0007669"/>
    <property type="project" value="InterPro"/>
</dbReference>
<dbReference type="EMBL" id="JACHIN010000003">
    <property type="protein sequence ID" value="MBB5077303.1"/>
    <property type="molecule type" value="Genomic_DNA"/>
</dbReference>
<dbReference type="GO" id="GO:0000287">
    <property type="term" value="F:magnesium ion binding"/>
    <property type="evidence" value="ECO:0007669"/>
    <property type="project" value="InterPro"/>
</dbReference>
<name>A0A7W8EFC9_9ACTN</name>
<dbReference type="PANTHER" id="PTHR12215">
    <property type="entry name" value="PHOSPHOPANTETHEINE TRANSFERASE"/>
    <property type="match status" value="1"/>
</dbReference>
<dbReference type="RefSeq" id="WP_184961010.1">
    <property type="nucleotide sequence ID" value="NZ_JACHIN010000003.1"/>
</dbReference>
<evidence type="ECO:0000313" key="3">
    <source>
        <dbReference type="Proteomes" id="UP000568380"/>
    </source>
</evidence>
<dbReference type="GO" id="GO:0005829">
    <property type="term" value="C:cytosol"/>
    <property type="evidence" value="ECO:0007669"/>
    <property type="project" value="TreeGrafter"/>
</dbReference>
<sequence>MGARSEQVRAPAAWLTDVERARAARFVHEADRRAFVAAHLLVRLSAAACLDADPATLTLLQYCEIHGEGHGRPYLKEFPDLGVSLSHTRGYVAAAAGPGKVGIDAERVPPGAFDTALAAQIAAPTSVTDNTELIRLWARKEALIKRGELSLDTVRTPIVWDAHHVLEWQEPPDVVVVAVTDVKAERVGGQGLEPSS</sequence>
<dbReference type="Gene3D" id="3.90.470.20">
    <property type="entry name" value="4'-phosphopantetheinyl transferase domain"/>
    <property type="match status" value="1"/>
</dbReference>
<accession>A0A7W8EFC9</accession>
<evidence type="ECO:0000256" key="1">
    <source>
        <dbReference type="ARBA" id="ARBA00022679"/>
    </source>
</evidence>
<keyword evidence="1 2" id="KW-0808">Transferase</keyword>